<feature type="chain" id="PRO_5028918950" description="TrbG/VirB9 family P-type conjugative transfer protein" evidence="1">
    <location>
        <begin position="24"/>
        <end position="279"/>
    </location>
</feature>
<reference evidence="3" key="1">
    <citation type="submission" date="2020-06" db="EMBL/GenBank/DDBJ databases">
        <title>Nostoc edaphicum CCNP1411 genome.</title>
        <authorList>
            <person name="Fidor A."/>
            <person name="Grabski M."/>
            <person name="Gawor J."/>
            <person name="Gromadka R."/>
            <person name="Wegrzyn G."/>
            <person name="Mazur-Marzec H."/>
        </authorList>
    </citation>
    <scope>NUCLEOTIDE SEQUENCE [LARGE SCALE GENOMIC DNA]</scope>
    <source>
        <strain evidence="3">CCNP1411</strain>
        <plasmid evidence="3">pne_2</plasmid>
    </source>
</reference>
<keyword evidence="3" id="KW-1185">Reference proteome</keyword>
<dbReference type="AlphaFoldDB" id="A0A7D7Q8W5"/>
<keyword evidence="1" id="KW-0732">Signal</keyword>
<dbReference type="EMBL" id="CP054694">
    <property type="protein sequence ID" value="QMS86137.1"/>
    <property type="molecule type" value="Genomic_DNA"/>
</dbReference>
<geneLocation type="plasmid" evidence="3">
    <name>pne_2</name>
</geneLocation>
<gene>
    <name evidence="2" type="ORF">HUN01_00460</name>
</gene>
<dbReference type="Proteomes" id="UP000514713">
    <property type="component" value="Plasmid pNe_2"/>
</dbReference>
<dbReference type="RefSeq" id="WP_181927068.1">
    <property type="nucleotide sequence ID" value="NZ_CP054694.1"/>
</dbReference>
<protein>
    <recommendedName>
        <fullName evidence="4">TrbG/VirB9 family P-type conjugative transfer protein</fullName>
    </recommendedName>
</protein>
<keyword evidence="2" id="KW-0614">Plasmid</keyword>
<evidence type="ECO:0000313" key="2">
    <source>
        <dbReference type="EMBL" id="QMS86137.1"/>
    </source>
</evidence>
<name>A0A7D7Q8W5_9NOSO</name>
<evidence type="ECO:0000313" key="3">
    <source>
        <dbReference type="Proteomes" id="UP000514713"/>
    </source>
</evidence>
<evidence type="ECO:0008006" key="4">
    <source>
        <dbReference type="Google" id="ProtNLM"/>
    </source>
</evidence>
<accession>A0A7D7Q8W5</accession>
<organism evidence="2 3">
    <name type="scientific">Nostoc edaphicum CCNP1411</name>
    <dbReference type="NCBI Taxonomy" id="1472755"/>
    <lineage>
        <taxon>Bacteria</taxon>
        <taxon>Bacillati</taxon>
        <taxon>Cyanobacteriota</taxon>
        <taxon>Cyanophyceae</taxon>
        <taxon>Nostocales</taxon>
        <taxon>Nostocaceae</taxon>
        <taxon>Nostoc</taxon>
    </lineage>
</organism>
<feature type="signal peptide" evidence="1">
    <location>
        <begin position="1"/>
        <end position="23"/>
    </location>
</feature>
<dbReference type="KEGG" id="ned:HUN01_00460"/>
<evidence type="ECO:0000256" key="1">
    <source>
        <dbReference type="SAM" id="SignalP"/>
    </source>
</evidence>
<sequence>MKRLGFLLLTTLVINANTGTALALPAARNVYSQDAQGSNSHGIDLKIWAGYGLTINFIPTGETIKQVWLGDPSRFALTSNGNLCQRGASDENCGSGGATILFLRQIKPISFPVLTSSQDGSTVITVITANADGQKQYQFQLIPARGKPEYTSLIIKPDSDKPQPLLIAEKPLVNHNRLNNTNNITNNTAPQKFDKKPRLTVNTSSQTSTVSQRNDANAVAYGLAVAVGNGAIKPKSIVWRQTQDTIRLLRRGKSRTEAIRLSGIPQEMFNKLMQWGQTQ</sequence>
<proteinExistence type="predicted"/>